<dbReference type="Proteomes" id="UP001632038">
    <property type="component" value="Unassembled WGS sequence"/>
</dbReference>
<reference evidence="2" key="1">
    <citation type="journal article" date="2024" name="IScience">
        <title>Strigolactones Initiate the Formation of Haustorium-like Structures in Castilleja.</title>
        <authorList>
            <person name="Buerger M."/>
            <person name="Peterson D."/>
            <person name="Chory J."/>
        </authorList>
    </citation>
    <scope>NUCLEOTIDE SEQUENCE [LARGE SCALE GENOMIC DNA]</scope>
</reference>
<accession>A0ABD3EEJ5</accession>
<dbReference type="EMBL" id="JAVIJP010000006">
    <property type="protein sequence ID" value="KAL3651439.1"/>
    <property type="molecule type" value="Genomic_DNA"/>
</dbReference>
<keyword evidence="2" id="KW-1185">Reference proteome</keyword>
<gene>
    <name evidence="1" type="ORF">CASFOL_004441</name>
</gene>
<evidence type="ECO:0000313" key="1">
    <source>
        <dbReference type="EMBL" id="KAL3651439.1"/>
    </source>
</evidence>
<name>A0ABD3EEJ5_9LAMI</name>
<evidence type="ECO:0000313" key="2">
    <source>
        <dbReference type="Proteomes" id="UP001632038"/>
    </source>
</evidence>
<dbReference type="AlphaFoldDB" id="A0ABD3EEJ5"/>
<protein>
    <submittedName>
        <fullName evidence="1">Uncharacterized protein</fullName>
    </submittedName>
</protein>
<sequence length="61" mass="7104">MQTEPGLHNFVNNEFQVRASLQPLIRYAKKWVSCLSEFKNLEKLELGFNNLTSLEFTEGSR</sequence>
<organism evidence="1 2">
    <name type="scientific">Castilleja foliolosa</name>
    <dbReference type="NCBI Taxonomy" id="1961234"/>
    <lineage>
        <taxon>Eukaryota</taxon>
        <taxon>Viridiplantae</taxon>
        <taxon>Streptophyta</taxon>
        <taxon>Embryophyta</taxon>
        <taxon>Tracheophyta</taxon>
        <taxon>Spermatophyta</taxon>
        <taxon>Magnoliopsida</taxon>
        <taxon>eudicotyledons</taxon>
        <taxon>Gunneridae</taxon>
        <taxon>Pentapetalae</taxon>
        <taxon>asterids</taxon>
        <taxon>lamiids</taxon>
        <taxon>Lamiales</taxon>
        <taxon>Orobanchaceae</taxon>
        <taxon>Pedicularideae</taxon>
        <taxon>Castillejinae</taxon>
        <taxon>Castilleja</taxon>
    </lineage>
</organism>
<comment type="caution">
    <text evidence="1">The sequence shown here is derived from an EMBL/GenBank/DDBJ whole genome shotgun (WGS) entry which is preliminary data.</text>
</comment>
<proteinExistence type="predicted"/>